<organism evidence="2 3">
    <name type="scientific">Meganyctiphanes norvegica</name>
    <name type="common">Northern krill</name>
    <name type="synonym">Thysanopoda norvegica</name>
    <dbReference type="NCBI Taxonomy" id="48144"/>
    <lineage>
        <taxon>Eukaryota</taxon>
        <taxon>Metazoa</taxon>
        <taxon>Ecdysozoa</taxon>
        <taxon>Arthropoda</taxon>
        <taxon>Crustacea</taxon>
        <taxon>Multicrustacea</taxon>
        <taxon>Malacostraca</taxon>
        <taxon>Eumalacostraca</taxon>
        <taxon>Eucarida</taxon>
        <taxon>Euphausiacea</taxon>
        <taxon>Euphausiidae</taxon>
        <taxon>Meganyctiphanes</taxon>
    </lineage>
</organism>
<gene>
    <name evidence="2" type="ORF">MNOR_LOCUS30698</name>
</gene>
<accession>A0AAV2S081</accession>
<evidence type="ECO:0000313" key="3">
    <source>
        <dbReference type="Proteomes" id="UP001497623"/>
    </source>
</evidence>
<dbReference type="AlphaFoldDB" id="A0AAV2S081"/>
<keyword evidence="3" id="KW-1185">Reference proteome</keyword>
<keyword evidence="1" id="KW-0472">Membrane</keyword>
<feature type="transmembrane region" description="Helical" evidence="1">
    <location>
        <begin position="26"/>
        <end position="42"/>
    </location>
</feature>
<comment type="caution">
    <text evidence="2">The sequence shown here is derived from an EMBL/GenBank/DDBJ whole genome shotgun (WGS) entry which is preliminary data.</text>
</comment>
<reference evidence="2 3" key="1">
    <citation type="submission" date="2024-05" db="EMBL/GenBank/DDBJ databases">
        <authorList>
            <person name="Wallberg A."/>
        </authorList>
    </citation>
    <scope>NUCLEOTIDE SEQUENCE [LARGE SCALE GENOMIC DNA]</scope>
</reference>
<dbReference type="EMBL" id="CAXKWB010038089">
    <property type="protein sequence ID" value="CAL4151171.1"/>
    <property type="molecule type" value="Genomic_DNA"/>
</dbReference>
<dbReference type="Proteomes" id="UP001497623">
    <property type="component" value="Unassembled WGS sequence"/>
</dbReference>
<name>A0AAV2S081_MEGNR</name>
<keyword evidence="1" id="KW-1133">Transmembrane helix</keyword>
<keyword evidence="1" id="KW-0812">Transmembrane</keyword>
<sequence length="142" mass="15400">MNCQCSTDGCSINAPYMRTFSGMCKFFEITLVASAFGIYRIADKASFGGGHANVFGGGVMVAALIITPLLLLCYFCGRLDVQSTTVLEPAINSVLCLFFFIAGSYAIGSHYFFSVIMGALLVSAAIVYLADNMQRYIRCDYN</sequence>
<feature type="transmembrane region" description="Helical" evidence="1">
    <location>
        <begin position="54"/>
        <end position="74"/>
    </location>
</feature>
<evidence type="ECO:0000313" key="2">
    <source>
        <dbReference type="EMBL" id="CAL4151171.1"/>
    </source>
</evidence>
<feature type="transmembrane region" description="Helical" evidence="1">
    <location>
        <begin position="86"/>
        <end position="105"/>
    </location>
</feature>
<feature type="transmembrane region" description="Helical" evidence="1">
    <location>
        <begin position="111"/>
        <end position="130"/>
    </location>
</feature>
<evidence type="ECO:0000256" key="1">
    <source>
        <dbReference type="SAM" id="Phobius"/>
    </source>
</evidence>
<proteinExistence type="predicted"/>
<protein>
    <submittedName>
        <fullName evidence="2">Uncharacterized protein</fullName>
    </submittedName>
</protein>